<dbReference type="SUPFAM" id="SSF53671">
    <property type="entry name" value="Aspartate/ornithine carbamoyltransferase"/>
    <property type="match status" value="1"/>
</dbReference>
<dbReference type="Gene3D" id="3.30.470.20">
    <property type="entry name" value="ATP-grasp fold, B domain"/>
    <property type="match status" value="2"/>
</dbReference>
<dbReference type="PROSITE" id="PS50975">
    <property type="entry name" value="ATP_GRASP"/>
    <property type="match status" value="2"/>
</dbReference>
<dbReference type="GO" id="GO:0004087">
    <property type="term" value="F:carbamoyl-phosphate synthase (ammonia) activity"/>
    <property type="evidence" value="ECO:0007669"/>
    <property type="project" value="UniProtKB-EC"/>
</dbReference>
<dbReference type="GO" id="GO:0005829">
    <property type="term" value="C:cytosol"/>
    <property type="evidence" value="ECO:0007669"/>
    <property type="project" value="TreeGrafter"/>
</dbReference>
<evidence type="ECO:0000256" key="6">
    <source>
        <dbReference type="ARBA" id="ARBA00004880"/>
    </source>
</evidence>
<dbReference type="InterPro" id="IPR032466">
    <property type="entry name" value="Metal_Hydrolase"/>
</dbReference>
<dbReference type="Pfam" id="PF00988">
    <property type="entry name" value="CPSase_sm_chain"/>
    <property type="match status" value="1"/>
</dbReference>
<dbReference type="Pfam" id="PF01979">
    <property type="entry name" value="Amidohydro_1"/>
    <property type="match status" value="1"/>
</dbReference>
<dbReference type="GO" id="GO:0004359">
    <property type="term" value="F:glutaminase activity"/>
    <property type="evidence" value="ECO:0007669"/>
    <property type="project" value="UniProtKB-EC"/>
</dbReference>
<dbReference type="GO" id="GO:0019240">
    <property type="term" value="P:citrulline biosynthetic process"/>
    <property type="evidence" value="ECO:0007669"/>
    <property type="project" value="TreeGrafter"/>
</dbReference>
<dbReference type="PRINTS" id="PR00101">
    <property type="entry name" value="ATCASE"/>
</dbReference>
<dbReference type="PROSITE" id="PS00483">
    <property type="entry name" value="DIHYDROOROTASE_2"/>
    <property type="match status" value="1"/>
</dbReference>
<dbReference type="PRINTS" id="PR00098">
    <property type="entry name" value="CPSASE"/>
</dbReference>
<dbReference type="GO" id="GO:0006541">
    <property type="term" value="P:glutamine metabolic process"/>
    <property type="evidence" value="ECO:0007669"/>
    <property type="project" value="InterPro"/>
</dbReference>
<comment type="similarity">
    <text evidence="22">In the 3rd section; belongs to the metallo-dependent hydrolases superfamily. DHOase family. CAD subfamily.</text>
</comment>
<evidence type="ECO:0000256" key="12">
    <source>
        <dbReference type="ARBA" id="ARBA00022723"/>
    </source>
</evidence>
<comment type="pathway">
    <text evidence="6">Pyrimidine metabolism; UMP biosynthesis via de novo pathway; (S)-dihydroorotate from bicarbonate: step 3/3.</text>
</comment>
<dbReference type="SUPFAM" id="SSF52335">
    <property type="entry name" value="Methylglyoxal synthase-like"/>
    <property type="match status" value="1"/>
</dbReference>
<dbReference type="GO" id="GO:0016597">
    <property type="term" value="F:amino acid binding"/>
    <property type="evidence" value="ECO:0007669"/>
    <property type="project" value="InterPro"/>
</dbReference>
<evidence type="ECO:0000256" key="13">
    <source>
        <dbReference type="ARBA" id="ARBA00022737"/>
    </source>
</evidence>
<protein>
    <submittedName>
        <fullName evidence="35">Uncharacterized protein</fullName>
    </submittedName>
</protein>
<dbReference type="GO" id="GO:0006207">
    <property type="term" value="P:'de novo' pyrimidine nucleobase biosynthetic process"/>
    <property type="evidence" value="ECO:0007669"/>
    <property type="project" value="InterPro"/>
</dbReference>
<comment type="pathway">
    <text evidence="3">Amino-acid biosynthesis; L-arginine biosynthesis.</text>
</comment>
<feature type="non-terminal residue" evidence="35">
    <location>
        <position position="1"/>
    </location>
</feature>
<dbReference type="FunFam" id="1.10.1030.10:FF:000002">
    <property type="entry name" value="Carbamoyl-phosphate synthase large chain"/>
    <property type="match status" value="1"/>
</dbReference>
<comment type="similarity">
    <text evidence="7">Belongs to the CarB family.</text>
</comment>
<dbReference type="InterPro" id="IPR029062">
    <property type="entry name" value="Class_I_gatase-like"/>
</dbReference>
<reference evidence="35 36" key="1">
    <citation type="submission" date="2017-06" db="EMBL/GenBank/DDBJ databases">
        <title>A platform for efficient transgenesis in Macrostomum lignano, a flatworm model organism for stem cell research.</title>
        <authorList>
            <person name="Berezikov E."/>
        </authorList>
    </citation>
    <scope>NUCLEOTIDE SEQUENCE [LARGE SCALE GENOMIC DNA]</scope>
    <source>
        <strain evidence="35">DV1</strain>
        <tissue evidence="35">Whole organism</tissue>
    </source>
</reference>
<comment type="catalytic activity">
    <reaction evidence="27">
        <text>(S)-dihydroorotate + H2O = N-carbamoyl-L-aspartate + H(+)</text>
        <dbReference type="Rhea" id="RHEA:24296"/>
        <dbReference type="ChEBI" id="CHEBI:15377"/>
        <dbReference type="ChEBI" id="CHEBI:15378"/>
        <dbReference type="ChEBI" id="CHEBI:30864"/>
        <dbReference type="ChEBI" id="CHEBI:32814"/>
        <dbReference type="EC" id="3.5.2.3"/>
    </reaction>
</comment>
<dbReference type="InterPro" id="IPR002082">
    <property type="entry name" value="Asp_carbamoyltransf"/>
</dbReference>
<feature type="region of interest" description="Disordered" evidence="32">
    <location>
        <begin position="1923"/>
        <end position="2018"/>
    </location>
</feature>
<comment type="catalytic activity">
    <reaction evidence="29">
        <text>carbamoyl phosphate + L-aspartate = N-carbamoyl-L-aspartate + phosphate + H(+)</text>
        <dbReference type="Rhea" id="RHEA:20013"/>
        <dbReference type="ChEBI" id="CHEBI:15378"/>
        <dbReference type="ChEBI" id="CHEBI:29991"/>
        <dbReference type="ChEBI" id="CHEBI:32814"/>
        <dbReference type="ChEBI" id="CHEBI:43474"/>
        <dbReference type="ChEBI" id="CHEBI:58228"/>
        <dbReference type="EC" id="2.1.3.2"/>
    </reaction>
</comment>
<evidence type="ECO:0000256" key="10">
    <source>
        <dbReference type="ARBA" id="ARBA00022605"/>
    </source>
</evidence>
<dbReference type="CDD" id="cd01423">
    <property type="entry name" value="MGS_CPS_I_III"/>
    <property type="match status" value="1"/>
</dbReference>
<dbReference type="PROSITE" id="PS51855">
    <property type="entry name" value="MGS"/>
    <property type="match status" value="1"/>
</dbReference>
<dbReference type="Pfam" id="PF00117">
    <property type="entry name" value="GATase"/>
    <property type="match status" value="1"/>
</dbReference>
<dbReference type="Gene3D" id="3.20.20.140">
    <property type="entry name" value="Metal-dependent hydrolases"/>
    <property type="match status" value="1"/>
</dbReference>
<evidence type="ECO:0000313" key="35">
    <source>
        <dbReference type="EMBL" id="PAA69467.1"/>
    </source>
</evidence>
<dbReference type="InterPro" id="IPR011059">
    <property type="entry name" value="Metal-dep_hydrolase_composite"/>
</dbReference>
<evidence type="ECO:0000259" key="33">
    <source>
        <dbReference type="PROSITE" id="PS50975"/>
    </source>
</evidence>
<evidence type="ECO:0000256" key="14">
    <source>
        <dbReference type="ARBA" id="ARBA00022741"/>
    </source>
</evidence>
<evidence type="ECO:0000256" key="19">
    <source>
        <dbReference type="ARBA" id="ARBA00022975"/>
    </source>
</evidence>
<evidence type="ECO:0000256" key="2">
    <source>
        <dbReference type="ARBA" id="ARBA00001947"/>
    </source>
</evidence>
<dbReference type="InterPro" id="IPR006131">
    <property type="entry name" value="Asp_carbamoyltransf_Asp/Orn-bd"/>
</dbReference>
<dbReference type="InterPro" id="IPR036480">
    <property type="entry name" value="CarbP_synth_ssu_N_sf"/>
</dbReference>
<keyword evidence="13" id="KW-0677">Repeat</keyword>
<dbReference type="SMART" id="SM01097">
    <property type="entry name" value="CPSase_sm_chain"/>
    <property type="match status" value="1"/>
</dbReference>
<dbReference type="InterPro" id="IPR017926">
    <property type="entry name" value="GATASE"/>
</dbReference>
<evidence type="ECO:0000256" key="17">
    <source>
        <dbReference type="ARBA" id="ARBA00022840"/>
    </source>
</evidence>
<keyword evidence="9" id="KW-0436">Ligase</keyword>
<evidence type="ECO:0000256" key="18">
    <source>
        <dbReference type="ARBA" id="ARBA00022842"/>
    </source>
</evidence>
<comment type="catalytic activity">
    <reaction evidence="26">
        <text>hydrogencarbonate + NH4(+) + 2 ATP = carbamoyl phosphate + 2 ADP + phosphate + 2 H(+)</text>
        <dbReference type="Rhea" id="RHEA:18029"/>
        <dbReference type="ChEBI" id="CHEBI:15378"/>
        <dbReference type="ChEBI" id="CHEBI:17544"/>
        <dbReference type="ChEBI" id="CHEBI:28938"/>
        <dbReference type="ChEBI" id="CHEBI:30616"/>
        <dbReference type="ChEBI" id="CHEBI:43474"/>
        <dbReference type="ChEBI" id="CHEBI:58228"/>
        <dbReference type="ChEBI" id="CHEBI:456216"/>
        <dbReference type="EC" id="6.3.4.16"/>
    </reaction>
</comment>
<keyword evidence="36" id="KW-1185">Reference proteome</keyword>
<evidence type="ECO:0000256" key="32">
    <source>
        <dbReference type="SAM" id="MobiDB-lite"/>
    </source>
</evidence>
<dbReference type="Pfam" id="PF25596">
    <property type="entry name" value="CPSase_L_D1"/>
    <property type="match status" value="2"/>
</dbReference>
<dbReference type="InterPro" id="IPR036901">
    <property type="entry name" value="Asp/Orn_carbamoylTrfase_sf"/>
</dbReference>
<dbReference type="SMART" id="SM00851">
    <property type="entry name" value="MGS"/>
    <property type="match status" value="1"/>
</dbReference>
<evidence type="ECO:0000256" key="30">
    <source>
        <dbReference type="ARBA" id="ARBA00049534"/>
    </source>
</evidence>
<comment type="similarity">
    <text evidence="25">In the 2nd section; belongs to the CarB family.</text>
</comment>
<evidence type="ECO:0000256" key="29">
    <source>
        <dbReference type="ARBA" id="ARBA00048859"/>
    </source>
</evidence>
<dbReference type="NCBIfam" id="NF009475">
    <property type="entry name" value="PRK12838.1"/>
    <property type="match status" value="1"/>
</dbReference>
<dbReference type="OrthoDB" id="434at2759"/>
<dbReference type="Pfam" id="PF02787">
    <property type="entry name" value="CPSase_L_D3"/>
    <property type="match status" value="1"/>
</dbReference>
<evidence type="ECO:0000256" key="25">
    <source>
        <dbReference type="ARBA" id="ARBA00043998"/>
    </source>
</evidence>
<dbReference type="NCBIfam" id="NF003671">
    <property type="entry name" value="PRK05294.1"/>
    <property type="match status" value="1"/>
</dbReference>
<keyword evidence="12" id="KW-0479">Metal-binding</keyword>
<dbReference type="EMBL" id="NIVC01001321">
    <property type="protein sequence ID" value="PAA69467.1"/>
    <property type="molecule type" value="Genomic_DNA"/>
</dbReference>
<dbReference type="PANTHER" id="PTHR11405">
    <property type="entry name" value="CARBAMOYLTRANSFERASE FAMILY MEMBER"/>
    <property type="match status" value="1"/>
</dbReference>
<dbReference type="GO" id="GO:0044205">
    <property type="term" value="P:'de novo' UMP biosynthetic process"/>
    <property type="evidence" value="ECO:0007669"/>
    <property type="project" value="UniProtKB-UniPathway"/>
</dbReference>
<dbReference type="GO" id="GO:0004088">
    <property type="term" value="F:carbamoyl-phosphate synthase (glutamine-hydrolyzing) activity"/>
    <property type="evidence" value="ECO:0007669"/>
    <property type="project" value="UniProtKB-EC"/>
</dbReference>
<evidence type="ECO:0000256" key="23">
    <source>
        <dbReference type="ARBA" id="ARBA00043979"/>
    </source>
</evidence>
<evidence type="ECO:0000256" key="9">
    <source>
        <dbReference type="ARBA" id="ARBA00022598"/>
    </source>
</evidence>
<dbReference type="InterPro" id="IPR002195">
    <property type="entry name" value="Dihydroorotase_CS"/>
</dbReference>
<dbReference type="GO" id="GO:0005524">
    <property type="term" value="F:ATP binding"/>
    <property type="evidence" value="ECO:0007669"/>
    <property type="project" value="UniProtKB-UniRule"/>
</dbReference>
<keyword evidence="10" id="KW-0028">Amino-acid biosynthesis</keyword>
<feature type="compositionally biased region" description="Polar residues" evidence="32">
    <location>
        <begin position="1945"/>
        <end position="1956"/>
    </location>
</feature>
<dbReference type="FunFam" id="3.30.1490.20:FF:000001">
    <property type="entry name" value="Carbamoyl-phosphate synthase large chain"/>
    <property type="match status" value="1"/>
</dbReference>
<dbReference type="NCBIfam" id="NF009455">
    <property type="entry name" value="PRK12815.1"/>
    <property type="match status" value="1"/>
</dbReference>
<dbReference type="InterPro" id="IPR005483">
    <property type="entry name" value="CPSase_dom"/>
</dbReference>
<gene>
    <name evidence="35" type="ORF">BOX15_Mlig030134g1</name>
</gene>
<accession>A0A267F8G7</accession>
<dbReference type="InterPro" id="IPR006132">
    <property type="entry name" value="Asp/Orn_carbamoyltranf_P-bd"/>
</dbReference>
<dbReference type="Gene3D" id="3.40.50.20">
    <property type="match status" value="2"/>
</dbReference>
<evidence type="ECO:0000256" key="16">
    <source>
        <dbReference type="ARBA" id="ARBA00022833"/>
    </source>
</evidence>
<dbReference type="InterPro" id="IPR006274">
    <property type="entry name" value="CarbamoylP_synth_ssu"/>
</dbReference>
<dbReference type="STRING" id="282301.A0A267F8G7"/>
<evidence type="ECO:0000256" key="24">
    <source>
        <dbReference type="ARBA" id="ARBA00043984"/>
    </source>
</evidence>
<dbReference type="InterPro" id="IPR011607">
    <property type="entry name" value="MGS-like_dom"/>
</dbReference>
<evidence type="ECO:0000256" key="28">
    <source>
        <dbReference type="ARBA" id="ARBA00048816"/>
    </source>
</evidence>
<evidence type="ECO:0000256" key="7">
    <source>
        <dbReference type="ARBA" id="ARBA00009799"/>
    </source>
</evidence>
<dbReference type="NCBIfam" id="TIGR00670">
    <property type="entry name" value="asp_carb_tr"/>
    <property type="match status" value="1"/>
</dbReference>
<comment type="similarity">
    <text evidence="23">In the C-terminal section; belongs to the aspartate/ornithine carbamoyltransferase superfamily. ATCase family.</text>
</comment>
<keyword evidence="11" id="KW-0808">Transferase</keyword>
<dbReference type="NCBIfam" id="NF002032">
    <property type="entry name" value="PRK00856.1"/>
    <property type="match status" value="1"/>
</dbReference>
<dbReference type="FunFam" id="3.30.470.20:FF:000001">
    <property type="entry name" value="Carbamoyl-phosphate synthase large chain"/>
    <property type="match status" value="1"/>
</dbReference>
<dbReference type="PRINTS" id="PR00100">
    <property type="entry name" value="AOTCASE"/>
</dbReference>
<dbReference type="Proteomes" id="UP000215902">
    <property type="component" value="Unassembled WGS sequence"/>
</dbReference>
<dbReference type="UniPathway" id="UPA00070">
    <property type="reaction ID" value="UER00115"/>
</dbReference>
<dbReference type="SUPFAM" id="SSF52021">
    <property type="entry name" value="Carbamoyl phosphate synthetase, small subunit N-terminal domain"/>
    <property type="match status" value="1"/>
</dbReference>
<keyword evidence="8" id="KW-0055">Arginine biosynthesis</keyword>
<evidence type="ECO:0000256" key="31">
    <source>
        <dbReference type="PROSITE-ProRule" id="PRU00409"/>
    </source>
</evidence>
<dbReference type="InterPro" id="IPR058047">
    <property type="entry name" value="CPSase_preATP-grasp"/>
</dbReference>
<dbReference type="InterPro" id="IPR006680">
    <property type="entry name" value="Amidohydro-rel"/>
</dbReference>
<dbReference type="InterPro" id="IPR005480">
    <property type="entry name" value="CPSase_lsu_oligo"/>
</dbReference>
<dbReference type="Gene3D" id="3.50.30.20">
    <property type="entry name" value="Carbamoyl-phosphate synthase small subunit, N-terminal domain"/>
    <property type="match status" value="1"/>
</dbReference>
<evidence type="ECO:0000256" key="26">
    <source>
        <dbReference type="ARBA" id="ARBA00047359"/>
    </source>
</evidence>
<dbReference type="Gene3D" id="3.30.1490.20">
    <property type="entry name" value="ATP-grasp fold, A domain"/>
    <property type="match status" value="1"/>
</dbReference>
<name>A0A267F8G7_9PLAT</name>
<dbReference type="CDD" id="cd01744">
    <property type="entry name" value="GATase1_CPSase"/>
    <property type="match status" value="1"/>
</dbReference>
<dbReference type="CDD" id="cd01316">
    <property type="entry name" value="CAD_DHOase"/>
    <property type="match status" value="1"/>
</dbReference>
<dbReference type="GO" id="GO:0006526">
    <property type="term" value="P:L-arginine biosynthetic process"/>
    <property type="evidence" value="ECO:0007669"/>
    <property type="project" value="UniProtKB-KW"/>
</dbReference>
<keyword evidence="15" id="KW-0378">Hydrolase</keyword>
<dbReference type="Gene3D" id="3.40.50.1380">
    <property type="entry name" value="Methylglyoxal synthase-like domain"/>
    <property type="match status" value="1"/>
</dbReference>
<evidence type="ECO:0000256" key="4">
    <source>
        <dbReference type="ARBA" id="ARBA00004812"/>
    </source>
</evidence>
<dbReference type="FunFam" id="3.40.50.20:FF:000002">
    <property type="entry name" value="Carbamoyl-phosphate synthase large chain"/>
    <property type="match status" value="1"/>
</dbReference>
<dbReference type="InterPro" id="IPR013815">
    <property type="entry name" value="ATP_grasp_subdomain_1"/>
</dbReference>
<feature type="domain" description="ATP-grasp" evidence="33">
    <location>
        <begin position="553"/>
        <end position="745"/>
    </location>
</feature>
<dbReference type="SUPFAM" id="SSF52317">
    <property type="entry name" value="Class I glutamine amidotransferase-like"/>
    <property type="match status" value="1"/>
</dbReference>
<dbReference type="Gene3D" id="3.40.50.880">
    <property type="match status" value="1"/>
</dbReference>
<evidence type="ECO:0000256" key="21">
    <source>
        <dbReference type="ARBA" id="ARBA00023268"/>
    </source>
</evidence>
<dbReference type="SUPFAM" id="SSF52440">
    <property type="entry name" value="PreATP-grasp domain"/>
    <property type="match status" value="2"/>
</dbReference>
<dbReference type="GO" id="GO:0046872">
    <property type="term" value="F:metal ion binding"/>
    <property type="evidence" value="ECO:0007669"/>
    <property type="project" value="UniProtKB-KW"/>
</dbReference>
<feature type="domain" description="ATP-grasp" evidence="33">
    <location>
        <begin position="1090"/>
        <end position="1281"/>
    </location>
</feature>
<dbReference type="Pfam" id="PF00185">
    <property type="entry name" value="OTCace"/>
    <property type="match status" value="1"/>
</dbReference>
<dbReference type="FunFam" id="3.40.50.1370:FF:000002">
    <property type="entry name" value="Aspartate carbamoyltransferase 2"/>
    <property type="match status" value="1"/>
</dbReference>
<dbReference type="FunFam" id="3.30.470.20:FF:000004">
    <property type="entry name" value="Carbamoyl-phosphate synthase (glutamine-hydrolyzing)"/>
    <property type="match status" value="1"/>
</dbReference>
<comment type="catalytic activity">
    <reaction evidence="28">
        <text>hydrogencarbonate + L-glutamine + 2 ATP + H2O = carbamoyl phosphate + L-glutamate + 2 ADP + phosphate + 2 H(+)</text>
        <dbReference type="Rhea" id="RHEA:18633"/>
        <dbReference type="ChEBI" id="CHEBI:15377"/>
        <dbReference type="ChEBI" id="CHEBI:15378"/>
        <dbReference type="ChEBI" id="CHEBI:17544"/>
        <dbReference type="ChEBI" id="CHEBI:29985"/>
        <dbReference type="ChEBI" id="CHEBI:30616"/>
        <dbReference type="ChEBI" id="CHEBI:43474"/>
        <dbReference type="ChEBI" id="CHEBI:58228"/>
        <dbReference type="ChEBI" id="CHEBI:58359"/>
        <dbReference type="ChEBI" id="CHEBI:456216"/>
        <dbReference type="EC" id="6.3.5.5"/>
    </reaction>
</comment>
<sequence>SRVVSSSGGSVGAKPRRARLILECPDAAFEQHGYMFGAVKSASGEVVFQTGMVGYAESLTDPSYKNQMLVLTYPLIGNYGIASEDDVDHFGLPRWFESAKIHAAALIVYSHGYGKHSHWNAKQSLHVWLEQHGVPGFFGADTRRLTKFLRDRGCVLGRIVLDGEAPESVPLVDPDRDNLAALVSIQTPRVYNPDGAVSIAVLDVGAKFNQIRCLCRLGARVTVLPWNSPVSPADYDALFVSNGPGNPTHCQATVDTIRTWMSAGKPLFGICFGHQLTALAVGCVTYKMKFGNRGHNQPCLHPPTGRCFITTQNHGYAVDNGSVHPDWEVLFVNANDDSNEGLVHRSLPFFTVQFHPEHCAGPRDLRCLFDVFFDQIEASRGSGDATVSLYERLMRRFRYSPRPHELQLQRLRQADIADGASAESAPVRTVLILGSGGLSIGQAGEFDYSGSQALKALKEEGVRTVLINPNIATVQTSTGMADKVYFLPITVDYVKQVLANERPDGILLAFGGQTALNCGIKLRNCGALDEYGVRVLGTPIESIEWTEDREVFARKMEEISEQVAPSEAACSVQEAVAAAERLGYPVMVRAAFALGGLGSGFANDAKELTELATVALANTSQILVDKSLKGWKEVEYEVVRDAYNNCITVCNMENFDPLGIHTGESIVVAPSQTLTDFEYQMLRSAAIKVVCHLGIVGECNIQYALDPDSHRYYIIEVNARLSRSSALASKATGYALAYVAAKLSLGYRLPDLRNLVTGRTTACFEPSLDYCVVKIPRWDLKKFSRVSNVIGSSMKSVGEVMAIGRRFEEAVQKALRMVDDSIPGFDPYRSEPSEQGLLVPTDQRVFVLAAALQRNSWTIDRIYELTKIDRWFLHKLSNITDCYADIEAEAAGRKSLSEDTLRRAKQLGFSDRQIARAGNTLEALVRKTRKELGIVPFVKQVDTVAAEWPAETNYLYLTYNGEEHDVAFKERHVMVLGSGVYRIGSSVEFDWCTVGCVNELTRLGHRTVMVNFNPETVSTDYDMCDRLYFEEISLERVLDIYDIENPEGVLVSMGGQLPNNIAMGLHFHKAHILGTSPESIDNAENRFKFSRLLDQINIEQPKWKELTDISEAIAFARKVEYPCLVRPSYVLSGAAMNVAYSDEELIAYLSEASQVSKEHPVVISKFIQDAKEIDVDAVAQGGRLICMAVSEHVENAGVHSGDATLVTPPDDLNQETLKQIEEISLAIATALGVNGPFNMQLLAKDNQLKVIECNLRVSRSFPFVSKTLGQDFVALATRAIMGVELVPAPLSLHTDRTGVKVPMFSFNRLQGADVLLGVEMTSTGEVACFGRNRWEAFLKAQMSTGFVIPKENILVSIGSYRHKVELLDSIRTLAKLGYKLFASPGTADYYNSHNVRVAQVDWMFEDAGHQEEAGAEAMSQKSIARYLSQHHFDLVINLPLQSAGRRRASSFVTQGYRTRRLAVDYSVPLLTDVKCVKVMVEALRRFNCRAPQVNLRTDCLTASRLIYLPGLIDVHVHCREPGAAHKEDWASATAAALAGGVTCILAMPNTQPSVVDAAALALTQKAARAGARCDYGLYIGASSNNAELAAKQLSAEACGLKMYLNETYSTLQMTNTDQWAAHLRHWPTNKPLCAHAEGQTTAAVILMAHLANRPIHICHLSSREEVLIVRQAKAAGIRVTCEVAPHHLFLTADDCRMSQSEPGYKEVRPRLQTQDDQKALWENLDIIDCFATDHAPHTRQEKSSAKPPPGFPGLETALPLLLNAVTEGRLTLETIVEKMHTNPMRIFGLPEQPDTYVEADLDAERVLPETGWLSKANWSPFAGWTVRGIVRRVVLRGQVAYVDGRVLAEPGTGRDIAATAAAAPLAVNVAADGDVEFAASATAAPAPSPSLPRPPQLVGTAAVAANAVADSDALTPLPRVLPAYQQQQPQPQFGVEDSPHRMRRMTTTSGSECEFSTTTTLTNATSGPPPTGSLADRPKRSRLDSAPVSAALDHLPPPAPSQAHQTSGSSPRKVPPSLGASLAGRHVLSALDLNRDQIRYMFDLAQAYRTGRVSLDNSPARGRVLALMFFEPSTRTSNSFAAAMQRLGGSVLYLNEAISSAVKGESLADSVRIMSSYADAVVIRHPTVGTVAKAARFSGRPVINAGDGAGEHPTQALLDVFTIRHEIGTVNRLTVALVGDLLHGRTVHSLARLLCQYRELRLIYVAAPGLSMPAEVREFVANHGDAVSQEEASDLAEVVAQADVIYMTRVQRERFDSPEEYQAVARHFRVTPQLMSRAKPRAIVMHPLPRLEEIDPLFDTDRRAAYFRQAEYGMYVRMALLSMVMDLR</sequence>
<dbReference type="InterPro" id="IPR006130">
    <property type="entry name" value="Asp/Orn_carbamoylTrfase"/>
</dbReference>
<dbReference type="InterPro" id="IPR002474">
    <property type="entry name" value="CarbamoylP_synth_ssu_N"/>
</dbReference>
<dbReference type="FunFam" id="3.40.50.20:FF:000001">
    <property type="entry name" value="Carbamoyl-phosphate synthase large chain"/>
    <property type="match status" value="1"/>
</dbReference>
<dbReference type="GO" id="GO:0004070">
    <property type="term" value="F:aspartate carbamoyltransferase activity"/>
    <property type="evidence" value="ECO:0007669"/>
    <property type="project" value="UniProtKB-EC"/>
</dbReference>
<keyword evidence="17 31" id="KW-0067">ATP-binding</keyword>
<dbReference type="InterPro" id="IPR035686">
    <property type="entry name" value="CPSase_GATase1"/>
</dbReference>
<keyword evidence="16" id="KW-0862">Zinc</keyword>
<evidence type="ECO:0000256" key="22">
    <source>
        <dbReference type="ARBA" id="ARBA00043968"/>
    </source>
</evidence>
<dbReference type="Pfam" id="PF02142">
    <property type="entry name" value="MGS"/>
    <property type="match status" value="1"/>
</dbReference>
<evidence type="ECO:0000256" key="3">
    <source>
        <dbReference type="ARBA" id="ARBA00004730"/>
    </source>
</evidence>
<dbReference type="InterPro" id="IPR016185">
    <property type="entry name" value="PreATP-grasp_dom_sf"/>
</dbReference>
<dbReference type="GO" id="GO:0004151">
    <property type="term" value="F:dihydroorotase activity"/>
    <property type="evidence" value="ECO:0007669"/>
    <property type="project" value="UniProtKB-EC"/>
</dbReference>
<keyword evidence="19" id="KW-0665">Pyrimidine biosynthesis</keyword>
<dbReference type="PROSITE" id="PS00866">
    <property type="entry name" value="CPSASE_1"/>
    <property type="match status" value="2"/>
</dbReference>
<keyword evidence="18" id="KW-0460">Magnesium</keyword>
<keyword evidence="20" id="KW-0464">Manganese</keyword>
<dbReference type="FunFam" id="3.40.50.1380:FF:000005">
    <property type="entry name" value="CAD protein-like isoform X1"/>
    <property type="match status" value="1"/>
</dbReference>
<dbReference type="InterPro" id="IPR005479">
    <property type="entry name" value="CPAse_ATP-bd"/>
</dbReference>
<evidence type="ECO:0000256" key="20">
    <source>
        <dbReference type="ARBA" id="ARBA00023211"/>
    </source>
</evidence>
<evidence type="ECO:0000256" key="1">
    <source>
        <dbReference type="ARBA" id="ARBA00001936"/>
    </source>
</evidence>
<dbReference type="InterPro" id="IPR036914">
    <property type="entry name" value="MGS-like_dom_sf"/>
</dbReference>
<keyword evidence="14 31" id="KW-0547">Nucleotide-binding</keyword>
<dbReference type="SUPFAM" id="SSF51556">
    <property type="entry name" value="Metallo-dependent hydrolases"/>
    <property type="match status" value="1"/>
</dbReference>
<proteinExistence type="inferred from homology"/>
<comment type="cofactor">
    <cofactor evidence="2">
        <name>Zn(2+)</name>
        <dbReference type="ChEBI" id="CHEBI:29105"/>
    </cofactor>
</comment>
<dbReference type="HAMAP" id="MF_01209">
    <property type="entry name" value="CPSase_S_chain"/>
    <property type="match status" value="1"/>
</dbReference>
<feature type="domain" description="MGS-like" evidence="34">
    <location>
        <begin position="1346"/>
        <end position="1506"/>
    </location>
</feature>
<dbReference type="PROSITE" id="PS00867">
    <property type="entry name" value="CPSASE_2"/>
    <property type="match status" value="2"/>
</dbReference>
<dbReference type="PANTHER" id="PTHR11405:SF5">
    <property type="entry name" value="CAD PROTEIN"/>
    <property type="match status" value="1"/>
</dbReference>
<comment type="pathway">
    <text evidence="4">Pyrimidine metabolism; UMP biosynthesis via de novo pathway; (S)-dihydroorotate from bicarbonate: step 1/3.</text>
</comment>
<dbReference type="PROSITE" id="PS51273">
    <property type="entry name" value="GATASE_TYPE_1"/>
    <property type="match status" value="1"/>
</dbReference>
<evidence type="ECO:0000256" key="11">
    <source>
        <dbReference type="ARBA" id="ARBA00022679"/>
    </source>
</evidence>
<evidence type="ECO:0000256" key="15">
    <source>
        <dbReference type="ARBA" id="ARBA00022801"/>
    </source>
</evidence>
<dbReference type="Gene3D" id="1.10.1030.10">
    <property type="entry name" value="Carbamoyl-phosphate synthetase, large subunit oligomerisation domain"/>
    <property type="match status" value="1"/>
</dbReference>
<dbReference type="SUPFAM" id="SSF48108">
    <property type="entry name" value="Carbamoyl phosphate synthetase, large subunit connection domain"/>
    <property type="match status" value="1"/>
</dbReference>
<comment type="caution">
    <text evidence="35">The sequence shown here is derived from an EMBL/GenBank/DDBJ whole genome shotgun (WGS) entry which is preliminary data.</text>
</comment>
<dbReference type="NCBIfam" id="TIGR01368">
    <property type="entry name" value="CPSaseIIsmall"/>
    <property type="match status" value="1"/>
</dbReference>
<dbReference type="NCBIfam" id="TIGR01369">
    <property type="entry name" value="CPSaseII_lrg"/>
    <property type="match status" value="1"/>
</dbReference>
<evidence type="ECO:0000256" key="8">
    <source>
        <dbReference type="ARBA" id="ARBA00022571"/>
    </source>
</evidence>
<dbReference type="GO" id="GO:0006228">
    <property type="term" value="P:UTP biosynthetic process"/>
    <property type="evidence" value="ECO:0007669"/>
    <property type="project" value="TreeGrafter"/>
</dbReference>
<evidence type="ECO:0000259" key="34">
    <source>
        <dbReference type="PROSITE" id="PS51855"/>
    </source>
</evidence>
<dbReference type="InterPro" id="IPR006275">
    <property type="entry name" value="CPSase_lsu"/>
</dbReference>
<comment type="catalytic activity">
    <reaction evidence="30">
        <text>L-glutamine + H2O = L-glutamate + NH4(+)</text>
        <dbReference type="Rhea" id="RHEA:15889"/>
        <dbReference type="ChEBI" id="CHEBI:15377"/>
        <dbReference type="ChEBI" id="CHEBI:28938"/>
        <dbReference type="ChEBI" id="CHEBI:29985"/>
        <dbReference type="ChEBI" id="CHEBI:58359"/>
        <dbReference type="EC" id="3.5.1.2"/>
    </reaction>
</comment>
<evidence type="ECO:0000256" key="5">
    <source>
        <dbReference type="ARBA" id="ARBA00004852"/>
    </source>
</evidence>
<evidence type="ECO:0000313" key="36">
    <source>
        <dbReference type="Proteomes" id="UP000215902"/>
    </source>
</evidence>
<dbReference type="PRINTS" id="PR00099">
    <property type="entry name" value="CPSGATASE"/>
</dbReference>
<organism evidence="35 36">
    <name type="scientific">Macrostomum lignano</name>
    <dbReference type="NCBI Taxonomy" id="282301"/>
    <lineage>
        <taxon>Eukaryota</taxon>
        <taxon>Metazoa</taxon>
        <taxon>Spiralia</taxon>
        <taxon>Lophotrochozoa</taxon>
        <taxon>Platyhelminthes</taxon>
        <taxon>Rhabditophora</taxon>
        <taxon>Macrostomorpha</taxon>
        <taxon>Macrostomida</taxon>
        <taxon>Macrostomidae</taxon>
        <taxon>Macrostomum</taxon>
    </lineage>
</organism>
<comment type="pathway">
    <text evidence="5">Pyrimidine metabolism; UMP biosynthesis via de novo pathway; (S)-dihydroorotate from bicarbonate: step 2/3.</text>
</comment>
<dbReference type="Gene3D" id="3.40.50.1370">
    <property type="entry name" value="Aspartate/ornithine carbamoyltransferase"/>
    <property type="match status" value="2"/>
</dbReference>
<evidence type="ECO:0000256" key="27">
    <source>
        <dbReference type="ARBA" id="ARBA00048492"/>
    </source>
</evidence>
<dbReference type="InterPro" id="IPR036897">
    <property type="entry name" value="CarbamoylP_synth_lsu_oligo_sf"/>
</dbReference>
<dbReference type="PROSITE" id="PS00097">
    <property type="entry name" value="CARBAMOYLTRANSFERASE"/>
    <property type="match status" value="1"/>
</dbReference>
<dbReference type="FunFam" id="3.20.20.140:FF:000036">
    <property type="entry name" value="Carbamoyl-phosphate synthase large chain"/>
    <property type="match status" value="1"/>
</dbReference>
<dbReference type="HAMAP" id="MF_00001">
    <property type="entry name" value="Asp_carb_tr"/>
    <property type="match status" value="1"/>
</dbReference>
<dbReference type="Pfam" id="PF02786">
    <property type="entry name" value="CPSase_L_D2"/>
    <property type="match status" value="2"/>
</dbReference>
<dbReference type="SUPFAM" id="SSF51338">
    <property type="entry name" value="Composite domain of metallo-dependent hydrolases"/>
    <property type="match status" value="1"/>
</dbReference>
<dbReference type="SMART" id="SM01096">
    <property type="entry name" value="CPSase_L_D3"/>
    <property type="match status" value="1"/>
</dbReference>
<dbReference type="SUPFAM" id="SSF56059">
    <property type="entry name" value="Glutathione synthetase ATP-binding domain-like"/>
    <property type="match status" value="2"/>
</dbReference>
<dbReference type="Pfam" id="PF02729">
    <property type="entry name" value="OTCace_N"/>
    <property type="match status" value="1"/>
</dbReference>
<dbReference type="InterPro" id="IPR011761">
    <property type="entry name" value="ATP-grasp"/>
</dbReference>
<keyword evidence="21" id="KW-0511">Multifunctional enzyme</keyword>
<comment type="cofactor">
    <cofactor evidence="1">
        <name>Mn(2+)</name>
        <dbReference type="ChEBI" id="CHEBI:29035"/>
    </cofactor>
</comment>
<comment type="similarity">
    <text evidence="24">In the N-terminal section; belongs to the CarA family.</text>
</comment>